<dbReference type="InterPro" id="IPR038488">
    <property type="entry name" value="Integrase_DNA-bd_sf"/>
</dbReference>
<comment type="caution">
    <text evidence="8">The sequence shown here is derived from an EMBL/GenBank/DDBJ whole genome shotgun (WGS) entry which is preliminary data.</text>
</comment>
<dbReference type="Pfam" id="PF13356">
    <property type="entry name" value="Arm-DNA-bind_3"/>
    <property type="match status" value="1"/>
</dbReference>
<dbReference type="GO" id="GO:0015074">
    <property type="term" value="P:DNA integration"/>
    <property type="evidence" value="ECO:0007669"/>
    <property type="project" value="UniProtKB-KW"/>
</dbReference>
<evidence type="ECO:0000256" key="5">
    <source>
        <dbReference type="PROSITE-ProRule" id="PRU01248"/>
    </source>
</evidence>
<dbReference type="GO" id="GO:0003677">
    <property type="term" value="F:DNA binding"/>
    <property type="evidence" value="ECO:0007669"/>
    <property type="project" value="UniProtKB-UniRule"/>
</dbReference>
<dbReference type="PANTHER" id="PTHR30629">
    <property type="entry name" value="PROPHAGE INTEGRASE"/>
    <property type="match status" value="1"/>
</dbReference>
<dbReference type="AlphaFoldDB" id="A0A5D0RMA4"/>
<dbReference type="CDD" id="cd00801">
    <property type="entry name" value="INT_P4_C"/>
    <property type="match status" value="1"/>
</dbReference>
<dbReference type="EMBL" id="VSIY01000005">
    <property type="protein sequence ID" value="TYB81758.1"/>
    <property type="molecule type" value="Genomic_DNA"/>
</dbReference>
<comment type="similarity">
    <text evidence="1">Belongs to the 'phage' integrase family.</text>
</comment>
<gene>
    <name evidence="8" type="ORF">FVF75_08615</name>
</gene>
<dbReference type="InterPro" id="IPR011010">
    <property type="entry name" value="DNA_brk_join_enz"/>
</dbReference>
<proteinExistence type="inferred from homology"/>
<protein>
    <submittedName>
        <fullName evidence="8">DUF4102 domain-containing protein</fullName>
    </submittedName>
</protein>
<keyword evidence="2" id="KW-0229">DNA integration</keyword>
<dbReference type="PROSITE" id="PS51898">
    <property type="entry name" value="TYR_RECOMBINASE"/>
    <property type="match status" value="1"/>
</dbReference>
<dbReference type="GO" id="GO:0006310">
    <property type="term" value="P:DNA recombination"/>
    <property type="evidence" value="ECO:0007669"/>
    <property type="project" value="UniProtKB-KW"/>
</dbReference>
<dbReference type="SUPFAM" id="SSF56349">
    <property type="entry name" value="DNA breaking-rejoining enzymes"/>
    <property type="match status" value="1"/>
</dbReference>
<keyword evidence="3 5" id="KW-0238">DNA-binding</keyword>
<evidence type="ECO:0000313" key="8">
    <source>
        <dbReference type="EMBL" id="TYB81758.1"/>
    </source>
</evidence>
<evidence type="ECO:0000256" key="3">
    <source>
        <dbReference type="ARBA" id="ARBA00023125"/>
    </source>
</evidence>
<dbReference type="InterPro" id="IPR010998">
    <property type="entry name" value="Integrase_recombinase_N"/>
</dbReference>
<dbReference type="PROSITE" id="PS51900">
    <property type="entry name" value="CB"/>
    <property type="match status" value="1"/>
</dbReference>
<dbReference type="InterPro" id="IPR053876">
    <property type="entry name" value="Phage_int_M"/>
</dbReference>
<sequence length="441" mass="48435">MPKQAKEMGALEVKRAAHPGDHENNVWIAAGGVSGLLLQITPGGAKSWILRTVIAGKRRVIGLGPYPGVGLADARNAAREMKTQIMDGRDPVAEREARKAELAAAARRSLTLREAVERFLAIKGKEFSSDKHRAAWGREVDRLVGATLGNLQVDSIDMRDVLAALEPHWHVRTDTAKRVRQRLERVFDWATVAGHRSGENPARWKGALAELLPSPSKVAKSQNWPALAQTDAARWWADLRKREGNASRALEFAALTWARSGDVRGARWDEIDAHRGLWIIPADRMKAGREHRVPLSAPAIAVIEGLTRLADNPLIFPALRGGMLSDAALGAAMRRIHEAKVRRDVKAGIAEDKAGYRDARTGRAAVPHGLRSTARDWAVERGIDHTMAEIALAHVVGSEVERAYRRSDMLDQRRAMMDAWAAFLDGREVAGGNVVDLKTAR</sequence>
<evidence type="ECO:0000256" key="1">
    <source>
        <dbReference type="ARBA" id="ARBA00008857"/>
    </source>
</evidence>
<name>A0A5D0RMA4_9RHOB</name>
<dbReference type="InterPro" id="IPR013762">
    <property type="entry name" value="Integrase-like_cat_sf"/>
</dbReference>
<feature type="domain" description="Core-binding (CB)" evidence="7">
    <location>
        <begin position="110"/>
        <end position="191"/>
    </location>
</feature>
<evidence type="ECO:0000256" key="2">
    <source>
        <dbReference type="ARBA" id="ARBA00022908"/>
    </source>
</evidence>
<keyword evidence="9" id="KW-1185">Reference proteome</keyword>
<evidence type="ECO:0000259" key="6">
    <source>
        <dbReference type="PROSITE" id="PS51898"/>
    </source>
</evidence>
<dbReference type="Pfam" id="PF22022">
    <property type="entry name" value="Phage_int_M"/>
    <property type="match status" value="1"/>
</dbReference>
<evidence type="ECO:0000313" key="9">
    <source>
        <dbReference type="Proteomes" id="UP000322080"/>
    </source>
</evidence>
<evidence type="ECO:0000256" key="4">
    <source>
        <dbReference type="ARBA" id="ARBA00023172"/>
    </source>
</evidence>
<dbReference type="Gene3D" id="1.10.150.130">
    <property type="match status" value="1"/>
</dbReference>
<dbReference type="InterPro" id="IPR050808">
    <property type="entry name" value="Phage_Integrase"/>
</dbReference>
<dbReference type="Gene3D" id="1.10.443.10">
    <property type="entry name" value="Intergrase catalytic core"/>
    <property type="match status" value="1"/>
</dbReference>
<dbReference type="PANTHER" id="PTHR30629:SF2">
    <property type="entry name" value="PROPHAGE INTEGRASE INTS-RELATED"/>
    <property type="match status" value="1"/>
</dbReference>
<dbReference type="InterPro" id="IPR002104">
    <property type="entry name" value="Integrase_catalytic"/>
</dbReference>
<keyword evidence="4" id="KW-0233">DNA recombination</keyword>
<dbReference type="Pfam" id="PF00589">
    <property type="entry name" value="Phage_integrase"/>
    <property type="match status" value="1"/>
</dbReference>
<dbReference type="Gene3D" id="3.30.160.390">
    <property type="entry name" value="Integrase, DNA-binding domain"/>
    <property type="match status" value="1"/>
</dbReference>
<dbReference type="InterPro" id="IPR025166">
    <property type="entry name" value="Integrase_DNA_bind_dom"/>
</dbReference>
<feature type="domain" description="Tyr recombinase" evidence="6">
    <location>
        <begin position="222"/>
        <end position="417"/>
    </location>
</feature>
<accession>A0A5D0RMA4</accession>
<evidence type="ECO:0000259" key="7">
    <source>
        <dbReference type="PROSITE" id="PS51900"/>
    </source>
</evidence>
<dbReference type="InterPro" id="IPR044068">
    <property type="entry name" value="CB"/>
</dbReference>
<organism evidence="8 9">
    <name type="scientific">Maritimibacter fusiformis</name>
    <dbReference type="NCBI Taxonomy" id="2603819"/>
    <lineage>
        <taxon>Bacteria</taxon>
        <taxon>Pseudomonadati</taxon>
        <taxon>Pseudomonadota</taxon>
        <taxon>Alphaproteobacteria</taxon>
        <taxon>Rhodobacterales</taxon>
        <taxon>Roseobacteraceae</taxon>
        <taxon>Maritimibacter</taxon>
    </lineage>
</organism>
<dbReference type="Proteomes" id="UP000322080">
    <property type="component" value="Unassembled WGS sequence"/>
</dbReference>
<dbReference type="RefSeq" id="WP_148377567.1">
    <property type="nucleotide sequence ID" value="NZ_VSIY01000005.1"/>
</dbReference>
<reference evidence="8 9" key="1">
    <citation type="submission" date="2019-08" db="EMBL/GenBank/DDBJ databases">
        <title>Identification of a novel species of the genus Boseongicola.</title>
        <authorList>
            <person name="Zhang X.-Q."/>
        </authorList>
    </citation>
    <scope>NUCLEOTIDE SEQUENCE [LARGE SCALE GENOMIC DNA]</scope>
    <source>
        <strain evidence="8 9">HY14</strain>
    </source>
</reference>